<feature type="region of interest" description="Disordered" evidence="1">
    <location>
        <begin position="1"/>
        <end position="27"/>
    </location>
</feature>
<gene>
    <name evidence="2" type="ORF">ACFO4E_01920</name>
</gene>
<name>A0ABV9DPA8_9ACTN</name>
<evidence type="ECO:0000256" key="1">
    <source>
        <dbReference type="SAM" id="MobiDB-lite"/>
    </source>
</evidence>
<evidence type="ECO:0000313" key="3">
    <source>
        <dbReference type="Proteomes" id="UP001595923"/>
    </source>
</evidence>
<dbReference type="RefSeq" id="WP_378570857.1">
    <property type="nucleotide sequence ID" value="NZ_JBHSFQ010000001.1"/>
</dbReference>
<dbReference type="Proteomes" id="UP001595923">
    <property type="component" value="Unassembled WGS sequence"/>
</dbReference>
<comment type="caution">
    <text evidence="2">The sequence shown here is derived from an EMBL/GenBank/DDBJ whole genome shotgun (WGS) entry which is preliminary data.</text>
</comment>
<evidence type="ECO:0008006" key="4">
    <source>
        <dbReference type="Google" id="ProtNLM"/>
    </source>
</evidence>
<accession>A0ABV9DPA8</accession>
<protein>
    <recommendedName>
        <fullName evidence="4">DNA-binding protein</fullName>
    </recommendedName>
</protein>
<keyword evidence="3" id="KW-1185">Reference proteome</keyword>
<feature type="compositionally biased region" description="Basic and acidic residues" evidence="1">
    <location>
        <begin position="1"/>
        <end position="11"/>
    </location>
</feature>
<evidence type="ECO:0000313" key="2">
    <source>
        <dbReference type="EMBL" id="MFC4560606.1"/>
    </source>
</evidence>
<dbReference type="SUPFAM" id="SSF47794">
    <property type="entry name" value="Rad51 N-terminal domain-like"/>
    <property type="match status" value="1"/>
</dbReference>
<dbReference type="EMBL" id="JBHSFQ010000001">
    <property type="protein sequence ID" value="MFC4560606.1"/>
    <property type="molecule type" value="Genomic_DNA"/>
</dbReference>
<organism evidence="2 3">
    <name type="scientific">Nocardiopsis mangrovi</name>
    <dbReference type="NCBI Taxonomy" id="1179818"/>
    <lineage>
        <taxon>Bacteria</taxon>
        <taxon>Bacillati</taxon>
        <taxon>Actinomycetota</taxon>
        <taxon>Actinomycetes</taxon>
        <taxon>Streptosporangiales</taxon>
        <taxon>Nocardiopsidaceae</taxon>
        <taxon>Nocardiopsis</taxon>
    </lineage>
</organism>
<dbReference type="InterPro" id="IPR010995">
    <property type="entry name" value="DNA_repair_Rad51/TF_NusA_a-hlx"/>
</dbReference>
<reference evidence="3" key="1">
    <citation type="journal article" date="2019" name="Int. J. Syst. Evol. Microbiol.">
        <title>The Global Catalogue of Microorganisms (GCM) 10K type strain sequencing project: providing services to taxonomists for standard genome sequencing and annotation.</title>
        <authorList>
            <consortium name="The Broad Institute Genomics Platform"/>
            <consortium name="The Broad Institute Genome Sequencing Center for Infectious Disease"/>
            <person name="Wu L."/>
            <person name="Ma J."/>
        </authorList>
    </citation>
    <scope>NUCLEOTIDE SEQUENCE [LARGE SCALE GENOMIC DNA]</scope>
    <source>
        <strain evidence="3">XZYJ18</strain>
    </source>
</reference>
<sequence>MGVDPATERLRASPASDASAEETEFPRGIGKVARRELAGHGYTRYDQLTRVTSAELLAIHGIGPKAVRVLGEELAARGLSFAGP</sequence>
<dbReference type="Gene3D" id="1.10.150.20">
    <property type="entry name" value="5' to 3' exonuclease, C-terminal subdomain"/>
    <property type="match status" value="1"/>
</dbReference>
<proteinExistence type="predicted"/>